<evidence type="ECO:0000256" key="5">
    <source>
        <dbReference type="ARBA" id="ARBA00023002"/>
    </source>
</evidence>
<evidence type="ECO:0008006" key="11">
    <source>
        <dbReference type="Google" id="ProtNLM"/>
    </source>
</evidence>
<organism evidence="9 10">
    <name type="scientific">Streptomyces nanshensis</name>
    <dbReference type="NCBI Taxonomy" id="518642"/>
    <lineage>
        <taxon>Bacteria</taxon>
        <taxon>Bacillati</taxon>
        <taxon>Actinomycetota</taxon>
        <taxon>Actinomycetes</taxon>
        <taxon>Kitasatosporales</taxon>
        <taxon>Streptomycetaceae</taxon>
        <taxon>Streptomyces</taxon>
    </lineage>
</organism>
<dbReference type="PATRIC" id="fig|518642.10.peg.3030"/>
<keyword evidence="10" id="KW-1185">Reference proteome</keyword>
<dbReference type="PANTHER" id="PTHR46696">
    <property type="entry name" value="P450, PUTATIVE (EUROFUNG)-RELATED"/>
    <property type="match status" value="1"/>
</dbReference>
<dbReference type="InterPro" id="IPR002397">
    <property type="entry name" value="Cyt_P450_B"/>
</dbReference>
<keyword evidence="3" id="KW-0349">Heme</keyword>
<dbReference type="InterPro" id="IPR036396">
    <property type="entry name" value="Cyt_P450_sf"/>
</dbReference>
<evidence type="ECO:0000256" key="4">
    <source>
        <dbReference type="ARBA" id="ARBA00022723"/>
    </source>
</evidence>
<dbReference type="PRINTS" id="PR00359">
    <property type="entry name" value="BP450"/>
</dbReference>
<comment type="cofactor">
    <cofactor evidence="1">
        <name>heme</name>
        <dbReference type="ChEBI" id="CHEBI:30413"/>
    </cofactor>
</comment>
<evidence type="ECO:0000256" key="6">
    <source>
        <dbReference type="ARBA" id="ARBA00023004"/>
    </source>
</evidence>
<dbReference type="GO" id="GO:0020037">
    <property type="term" value="F:heme binding"/>
    <property type="evidence" value="ECO:0007669"/>
    <property type="project" value="InterPro"/>
</dbReference>
<proteinExistence type="inferred from homology"/>
<evidence type="ECO:0000313" key="9">
    <source>
        <dbReference type="EMBL" id="OEV11221.1"/>
    </source>
</evidence>
<dbReference type="FunFam" id="1.10.630.10:FF:000018">
    <property type="entry name" value="Cytochrome P450 monooxygenase"/>
    <property type="match status" value="1"/>
</dbReference>
<accession>A0A1E7L522</accession>
<dbReference type="RefSeq" id="WP_070017169.1">
    <property type="nucleotide sequence ID" value="NZ_LJGW01000238.1"/>
</dbReference>
<dbReference type="Pfam" id="PF00067">
    <property type="entry name" value="p450"/>
    <property type="match status" value="1"/>
</dbReference>
<dbReference type="AlphaFoldDB" id="A0A1E7L522"/>
<reference evidence="9 10" key="1">
    <citation type="journal article" date="2016" name="Front. Microbiol.">
        <title>Comparative Genomics Analysis of Streptomyces Species Reveals Their Adaptation to the Marine Environment and Their Diversity at the Genomic Level.</title>
        <authorList>
            <person name="Tian X."/>
            <person name="Zhang Z."/>
            <person name="Yang T."/>
            <person name="Chen M."/>
            <person name="Li J."/>
            <person name="Chen F."/>
            <person name="Yang J."/>
            <person name="Li W."/>
            <person name="Zhang B."/>
            <person name="Zhang Z."/>
            <person name="Wu J."/>
            <person name="Zhang C."/>
            <person name="Long L."/>
            <person name="Xiao J."/>
        </authorList>
    </citation>
    <scope>NUCLEOTIDE SEQUENCE [LARGE SCALE GENOMIC DNA]</scope>
    <source>
        <strain evidence="9 10">SCSIO 10429</strain>
    </source>
</reference>
<evidence type="ECO:0000256" key="1">
    <source>
        <dbReference type="ARBA" id="ARBA00001971"/>
    </source>
</evidence>
<evidence type="ECO:0000256" key="3">
    <source>
        <dbReference type="ARBA" id="ARBA00022617"/>
    </source>
</evidence>
<protein>
    <recommendedName>
        <fullName evidence="11">Cytochrome</fullName>
    </recommendedName>
</protein>
<keyword evidence="5" id="KW-0560">Oxidoreductase</keyword>
<feature type="region of interest" description="Disordered" evidence="8">
    <location>
        <begin position="175"/>
        <end position="198"/>
    </location>
</feature>
<sequence>MTDAAELPTLEAEQPAILTLSQLRLDLQAKAPVCRIRTPAGDEGWIITRHAEVKALLQDDRLARTHADPENAPRYIRNPMLDMLITDADPQEERESHEAKRVLYTQSFAARKVLDHRSRVDAIAEQRIDAILDKGRPADLHADFSMPYSQQALCDMIGIPPEDREELLARMDGAREVDRGDGGAPDGQERGGQDASGDDHGMAALFGYAARIGARKRGEPTDDVISRFIESGLSDDEIGLHTVTLLFTGLAGVASHIDFGTLLLATNPKQRAAAMDDPEIMARAVDEVLRATVGSPVLPRYAHEDIEIGGETIRTGDLVLLDFSLANFDPRVFDRPGEFDVGRTPNPHFTFGHGMRHCTGAPLVRILLQSAYTKLFDRLPGLRLAVPQEELRPHPGGRLAGGLAELPMTW</sequence>
<gene>
    <name evidence="9" type="ORF">AN218_13965</name>
</gene>
<dbReference type="SUPFAM" id="SSF48264">
    <property type="entry name" value="Cytochrome P450"/>
    <property type="match status" value="1"/>
</dbReference>
<name>A0A1E7L522_9ACTN</name>
<evidence type="ECO:0000313" key="10">
    <source>
        <dbReference type="Proteomes" id="UP000176005"/>
    </source>
</evidence>
<dbReference type="Gene3D" id="1.10.630.10">
    <property type="entry name" value="Cytochrome P450"/>
    <property type="match status" value="1"/>
</dbReference>
<keyword evidence="4" id="KW-0479">Metal-binding</keyword>
<dbReference type="GO" id="GO:0005506">
    <property type="term" value="F:iron ion binding"/>
    <property type="evidence" value="ECO:0007669"/>
    <property type="project" value="InterPro"/>
</dbReference>
<keyword evidence="7" id="KW-0503">Monooxygenase</keyword>
<dbReference type="GO" id="GO:0016705">
    <property type="term" value="F:oxidoreductase activity, acting on paired donors, with incorporation or reduction of molecular oxygen"/>
    <property type="evidence" value="ECO:0007669"/>
    <property type="project" value="InterPro"/>
</dbReference>
<dbReference type="GO" id="GO:0004497">
    <property type="term" value="F:monooxygenase activity"/>
    <property type="evidence" value="ECO:0007669"/>
    <property type="project" value="UniProtKB-KW"/>
</dbReference>
<evidence type="ECO:0000256" key="8">
    <source>
        <dbReference type="SAM" id="MobiDB-lite"/>
    </source>
</evidence>
<evidence type="ECO:0000256" key="2">
    <source>
        <dbReference type="ARBA" id="ARBA00010617"/>
    </source>
</evidence>
<dbReference type="InterPro" id="IPR001128">
    <property type="entry name" value="Cyt_P450"/>
</dbReference>
<dbReference type="PANTHER" id="PTHR46696:SF5">
    <property type="entry name" value="CYTOCHROME P450 BJ-1"/>
    <property type="match status" value="1"/>
</dbReference>
<evidence type="ECO:0000256" key="7">
    <source>
        <dbReference type="ARBA" id="ARBA00023033"/>
    </source>
</evidence>
<comment type="caution">
    <text evidence="9">The sequence shown here is derived from an EMBL/GenBank/DDBJ whole genome shotgun (WGS) entry which is preliminary data.</text>
</comment>
<dbReference type="EMBL" id="LJGW01000238">
    <property type="protein sequence ID" value="OEV11221.1"/>
    <property type="molecule type" value="Genomic_DNA"/>
</dbReference>
<comment type="similarity">
    <text evidence="2">Belongs to the cytochrome P450 family.</text>
</comment>
<dbReference type="Proteomes" id="UP000176005">
    <property type="component" value="Unassembled WGS sequence"/>
</dbReference>
<keyword evidence="6" id="KW-0408">Iron</keyword>